<comment type="caution">
    <text evidence="2">The sequence shown here is derived from an EMBL/GenBank/DDBJ whole genome shotgun (WGS) entry which is preliminary data.</text>
</comment>
<feature type="compositionally biased region" description="Basic and acidic residues" evidence="1">
    <location>
        <begin position="9"/>
        <end position="25"/>
    </location>
</feature>
<proteinExistence type="predicted"/>
<evidence type="ECO:0000256" key="1">
    <source>
        <dbReference type="SAM" id="MobiDB-lite"/>
    </source>
</evidence>
<organism evidence="2 3">
    <name type="scientific">Aspergillus pseudodeflectus</name>
    <dbReference type="NCBI Taxonomy" id="176178"/>
    <lineage>
        <taxon>Eukaryota</taxon>
        <taxon>Fungi</taxon>
        <taxon>Dikarya</taxon>
        <taxon>Ascomycota</taxon>
        <taxon>Pezizomycotina</taxon>
        <taxon>Eurotiomycetes</taxon>
        <taxon>Eurotiomycetidae</taxon>
        <taxon>Eurotiales</taxon>
        <taxon>Aspergillaceae</taxon>
        <taxon>Aspergillus</taxon>
        <taxon>Aspergillus subgen. Nidulantes</taxon>
    </lineage>
</organism>
<dbReference type="RefSeq" id="XP_070897630.1">
    <property type="nucleotide sequence ID" value="XM_071035933.1"/>
</dbReference>
<sequence>MNSDNPQNQDEHAGSSTPDNHDALRRGLATLSLSPTDSSTEDLKAKDTDRPTVESEEKKDTGSGASIPGERPRIYRINTLNEDGDSIEDEDENEDGEGSNISPDQLFDIVFNLDTPREVDLKVSIKGDFNVTILYDCDDI</sequence>
<feature type="compositionally biased region" description="Acidic residues" evidence="1">
    <location>
        <begin position="82"/>
        <end position="97"/>
    </location>
</feature>
<name>A0ABR4K5J8_9EURO</name>
<dbReference type="GeneID" id="98151097"/>
<evidence type="ECO:0000313" key="2">
    <source>
        <dbReference type="EMBL" id="KAL2847307.1"/>
    </source>
</evidence>
<dbReference type="Proteomes" id="UP001610444">
    <property type="component" value="Unassembled WGS sequence"/>
</dbReference>
<feature type="region of interest" description="Disordered" evidence="1">
    <location>
        <begin position="1"/>
        <end position="103"/>
    </location>
</feature>
<gene>
    <name evidence="2" type="ORF">BJX68DRAFT_112361</name>
</gene>
<accession>A0ABR4K5J8</accession>
<protein>
    <submittedName>
        <fullName evidence="2">Uncharacterized protein</fullName>
    </submittedName>
</protein>
<keyword evidence="3" id="KW-1185">Reference proteome</keyword>
<reference evidence="2 3" key="1">
    <citation type="submission" date="2024-07" db="EMBL/GenBank/DDBJ databases">
        <title>Section-level genome sequencing and comparative genomics of Aspergillus sections Usti and Cavernicolus.</title>
        <authorList>
            <consortium name="Lawrence Berkeley National Laboratory"/>
            <person name="Nybo J.L."/>
            <person name="Vesth T.C."/>
            <person name="Theobald S."/>
            <person name="Frisvad J.C."/>
            <person name="Larsen T.O."/>
            <person name="Kjaerboelling I."/>
            <person name="Rothschild-Mancinelli K."/>
            <person name="Lyhne E.K."/>
            <person name="Kogle M.E."/>
            <person name="Barry K."/>
            <person name="Clum A."/>
            <person name="Na H."/>
            <person name="Ledsgaard L."/>
            <person name="Lin J."/>
            <person name="Lipzen A."/>
            <person name="Kuo A."/>
            <person name="Riley R."/>
            <person name="Mondo S."/>
            <person name="LaButti K."/>
            <person name="Haridas S."/>
            <person name="Pangalinan J."/>
            <person name="Salamov A.A."/>
            <person name="Simmons B.A."/>
            <person name="Magnuson J.K."/>
            <person name="Chen J."/>
            <person name="Drula E."/>
            <person name="Henrissat B."/>
            <person name="Wiebenga A."/>
            <person name="Lubbers R.J."/>
            <person name="Gomes A.C."/>
            <person name="Macurrencykelacurrency M.R."/>
            <person name="Stajich J."/>
            <person name="Grigoriev I.V."/>
            <person name="Mortensen U.H."/>
            <person name="De vries R.P."/>
            <person name="Baker S.E."/>
            <person name="Andersen M.R."/>
        </authorList>
    </citation>
    <scope>NUCLEOTIDE SEQUENCE [LARGE SCALE GENOMIC DNA]</scope>
    <source>
        <strain evidence="2 3">CBS 756.74</strain>
    </source>
</reference>
<evidence type="ECO:0000313" key="3">
    <source>
        <dbReference type="Proteomes" id="UP001610444"/>
    </source>
</evidence>
<feature type="compositionally biased region" description="Basic and acidic residues" evidence="1">
    <location>
        <begin position="41"/>
        <end position="61"/>
    </location>
</feature>
<dbReference type="EMBL" id="JBFXLR010000029">
    <property type="protein sequence ID" value="KAL2847307.1"/>
    <property type="molecule type" value="Genomic_DNA"/>
</dbReference>